<proteinExistence type="inferred from homology"/>
<dbReference type="AlphaFoldDB" id="A0A239NH03"/>
<dbReference type="InterPro" id="IPR002397">
    <property type="entry name" value="Cyt_P450_B"/>
</dbReference>
<evidence type="ECO:0000313" key="9">
    <source>
        <dbReference type="EMBL" id="SNT53704.1"/>
    </source>
</evidence>
<dbReference type="GO" id="GO:0005506">
    <property type="term" value="F:iron ion binding"/>
    <property type="evidence" value="ECO:0007669"/>
    <property type="project" value="InterPro"/>
</dbReference>
<evidence type="ECO:0000313" key="10">
    <source>
        <dbReference type="Proteomes" id="UP000198318"/>
    </source>
</evidence>
<protein>
    <recommendedName>
        <fullName evidence="11">Cytochrome P450</fullName>
    </recommendedName>
</protein>
<dbReference type="InterPro" id="IPR001128">
    <property type="entry name" value="Cyt_P450"/>
</dbReference>
<keyword evidence="5 7" id="KW-0408">Iron</keyword>
<evidence type="ECO:0000256" key="8">
    <source>
        <dbReference type="SAM" id="MobiDB-lite"/>
    </source>
</evidence>
<dbReference type="GO" id="GO:0004497">
    <property type="term" value="F:monooxygenase activity"/>
    <property type="evidence" value="ECO:0007669"/>
    <property type="project" value="UniProtKB-KW"/>
</dbReference>
<dbReference type="CDD" id="cd11030">
    <property type="entry name" value="CYP105-like"/>
    <property type="match status" value="1"/>
</dbReference>
<dbReference type="GO" id="GO:0020037">
    <property type="term" value="F:heme binding"/>
    <property type="evidence" value="ECO:0007669"/>
    <property type="project" value="InterPro"/>
</dbReference>
<feature type="region of interest" description="Disordered" evidence="8">
    <location>
        <begin position="1"/>
        <end position="20"/>
    </location>
</feature>
<dbReference type="FunFam" id="1.10.630.10:FF:000018">
    <property type="entry name" value="Cytochrome P450 monooxygenase"/>
    <property type="match status" value="1"/>
</dbReference>
<dbReference type="InterPro" id="IPR036396">
    <property type="entry name" value="Cyt_P450_sf"/>
</dbReference>
<evidence type="ECO:0000256" key="2">
    <source>
        <dbReference type="ARBA" id="ARBA00022617"/>
    </source>
</evidence>
<evidence type="ECO:0000256" key="6">
    <source>
        <dbReference type="ARBA" id="ARBA00023033"/>
    </source>
</evidence>
<comment type="similarity">
    <text evidence="1 7">Belongs to the cytochrome P450 family.</text>
</comment>
<dbReference type="GO" id="GO:0016705">
    <property type="term" value="F:oxidoreductase activity, acting on paired donors, with incorporation or reduction of molecular oxygen"/>
    <property type="evidence" value="ECO:0007669"/>
    <property type="project" value="InterPro"/>
</dbReference>
<evidence type="ECO:0000256" key="7">
    <source>
        <dbReference type="RuleBase" id="RU000461"/>
    </source>
</evidence>
<dbReference type="InterPro" id="IPR017972">
    <property type="entry name" value="Cyt_P450_CS"/>
</dbReference>
<keyword evidence="2 7" id="KW-0349">Heme</keyword>
<dbReference type="RefSeq" id="WP_089329753.1">
    <property type="nucleotide sequence ID" value="NZ_FZOR01000040.1"/>
</dbReference>
<organism evidence="9 10">
    <name type="scientific">Actinomadura meyerae</name>
    <dbReference type="NCBI Taxonomy" id="240840"/>
    <lineage>
        <taxon>Bacteria</taxon>
        <taxon>Bacillati</taxon>
        <taxon>Actinomycetota</taxon>
        <taxon>Actinomycetes</taxon>
        <taxon>Streptosporangiales</taxon>
        <taxon>Thermomonosporaceae</taxon>
        <taxon>Actinomadura</taxon>
    </lineage>
</organism>
<dbReference type="PROSITE" id="PS00086">
    <property type="entry name" value="CYTOCHROME_P450"/>
    <property type="match status" value="1"/>
</dbReference>
<dbReference type="SUPFAM" id="SSF48264">
    <property type="entry name" value="Cytochrome P450"/>
    <property type="match status" value="1"/>
</dbReference>
<dbReference type="Proteomes" id="UP000198318">
    <property type="component" value="Unassembled WGS sequence"/>
</dbReference>
<dbReference type="Gene3D" id="1.10.630.10">
    <property type="entry name" value="Cytochrome P450"/>
    <property type="match status" value="1"/>
</dbReference>
<evidence type="ECO:0000256" key="5">
    <source>
        <dbReference type="ARBA" id="ARBA00023004"/>
    </source>
</evidence>
<keyword evidence="6 7" id="KW-0503">Monooxygenase</keyword>
<dbReference type="Pfam" id="PF00067">
    <property type="entry name" value="p450"/>
    <property type="match status" value="1"/>
</dbReference>
<dbReference type="PRINTS" id="PR00385">
    <property type="entry name" value="P450"/>
</dbReference>
<gene>
    <name evidence="9" type="ORF">SAMN05443665_104065</name>
</gene>
<evidence type="ECO:0000256" key="1">
    <source>
        <dbReference type="ARBA" id="ARBA00010617"/>
    </source>
</evidence>
<keyword evidence="4 7" id="KW-0560">Oxidoreductase</keyword>
<keyword evidence="10" id="KW-1185">Reference proteome</keyword>
<dbReference type="EMBL" id="FZOR01000040">
    <property type="protein sequence ID" value="SNT53704.1"/>
    <property type="molecule type" value="Genomic_DNA"/>
</dbReference>
<dbReference type="OrthoDB" id="4133219at2"/>
<dbReference type="PRINTS" id="PR00359">
    <property type="entry name" value="BP450"/>
</dbReference>
<evidence type="ECO:0000256" key="3">
    <source>
        <dbReference type="ARBA" id="ARBA00022723"/>
    </source>
</evidence>
<accession>A0A239NH03</accession>
<evidence type="ECO:0000256" key="4">
    <source>
        <dbReference type="ARBA" id="ARBA00023002"/>
    </source>
</evidence>
<reference evidence="9 10" key="1">
    <citation type="submission" date="2017-06" db="EMBL/GenBank/DDBJ databases">
        <authorList>
            <person name="Kim H.J."/>
            <person name="Triplett B.A."/>
        </authorList>
    </citation>
    <scope>NUCLEOTIDE SEQUENCE [LARGE SCALE GENOMIC DNA]</scope>
    <source>
        <strain evidence="9 10">DSM 44715</strain>
    </source>
</reference>
<dbReference type="PANTHER" id="PTHR46696">
    <property type="entry name" value="P450, PUTATIVE (EUROFUNG)-RELATED"/>
    <property type="match status" value="1"/>
</dbReference>
<evidence type="ECO:0008006" key="11">
    <source>
        <dbReference type="Google" id="ProtNLM"/>
    </source>
</evidence>
<sequence>MTDTEAISEITDYPQDRRDRIVPSPGLARLGADGPGRIRLEHGHTPWLLTRYADVRAALAQSATSADVTDPDLPRVGPLIPGPNLMSFLKMDEPDHGRLRRMVTAEFTHRRVQALRPRIEAQVEGLLDELADREPPLDLLREYAMAVPSRVVSELFGIPAGDRAMVQSVSETIASSTADPADAAQAFGRLTAYLDQLTARYEAEPEDNLLGRVAERYVAPGELSHEEFVAMARLLVVAGHETTAQMIALSVLALLAAPAELAKLRADPGLWSGAVDELLRFLSITQVGVVRLVTGDVEIGGCPMGRGDGFEVSLPAANHDPSVFPEPGRLDVERDASAHLAFGHGVHQCLGRSLAKAELETALRGLLTRFPGLRLAVGEDEIGYRTRHDFVFGVHELPVTW</sequence>
<keyword evidence="3 7" id="KW-0479">Metal-binding</keyword>
<name>A0A239NH03_9ACTN</name>
<dbReference type="PANTHER" id="PTHR46696:SF1">
    <property type="entry name" value="CYTOCHROME P450 YJIB-RELATED"/>
    <property type="match status" value="1"/>
</dbReference>